<comment type="caution">
    <text evidence="1">The sequence shown here is derived from an EMBL/GenBank/DDBJ whole genome shotgun (WGS) entry which is preliminary data.</text>
</comment>
<accession>A0ABR2KPN3</accession>
<organism evidence="1 2">
    <name type="scientific">Tritrichomonas musculus</name>
    <dbReference type="NCBI Taxonomy" id="1915356"/>
    <lineage>
        <taxon>Eukaryota</taxon>
        <taxon>Metamonada</taxon>
        <taxon>Parabasalia</taxon>
        <taxon>Tritrichomonadida</taxon>
        <taxon>Tritrichomonadidae</taxon>
        <taxon>Tritrichomonas</taxon>
    </lineage>
</organism>
<keyword evidence="2" id="KW-1185">Reference proteome</keyword>
<name>A0ABR2KPN3_9EUKA</name>
<reference evidence="1 2" key="1">
    <citation type="submission" date="2024-04" db="EMBL/GenBank/DDBJ databases">
        <title>Tritrichomonas musculus Genome.</title>
        <authorList>
            <person name="Alves-Ferreira E."/>
            <person name="Grigg M."/>
            <person name="Lorenzi H."/>
            <person name="Galac M."/>
        </authorList>
    </citation>
    <scope>NUCLEOTIDE SEQUENCE [LARGE SCALE GENOMIC DNA]</scope>
    <source>
        <strain evidence="1 2">EAF2021</strain>
    </source>
</reference>
<evidence type="ECO:0000313" key="2">
    <source>
        <dbReference type="Proteomes" id="UP001470230"/>
    </source>
</evidence>
<evidence type="ECO:0000313" key="1">
    <source>
        <dbReference type="EMBL" id="KAK8891950.1"/>
    </source>
</evidence>
<proteinExistence type="predicted"/>
<protein>
    <submittedName>
        <fullName evidence="1">Uncharacterized protein</fullName>
    </submittedName>
</protein>
<dbReference type="Proteomes" id="UP001470230">
    <property type="component" value="Unassembled WGS sequence"/>
</dbReference>
<gene>
    <name evidence="1" type="ORF">M9Y10_029172</name>
</gene>
<dbReference type="EMBL" id="JAPFFF010000004">
    <property type="protein sequence ID" value="KAK8891950.1"/>
    <property type="molecule type" value="Genomic_DNA"/>
</dbReference>
<sequence>MKSSNTDQFTFQIYEQVHSSIKYFVYQNKKYPFDFSLFKKNSNYFYNNRNLLKNVETINLLNECDDSIEIPEEAIHAFISSCQNEECNISRTIVIPLQFLSYKFEVPQLIEITNEIVRNNFDEIFFQSFLFKIQFQNCDKKVEFFDTKSEEEAVVARLKECINDERMFQLPISILDRIFHKYFVDSKSGIEMNSKSENKLNSTEIIEFLFKCLDKYGRCVHFIFLC</sequence>